<reference evidence="2 3" key="1">
    <citation type="submission" date="2023-07" db="EMBL/GenBank/DDBJ databases">
        <title>Genomic Encyclopedia of Type Strains, Phase IV (KMG-IV): sequencing the most valuable type-strain genomes for metagenomic binning, comparative biology and taxonomic classification.</title>
        <authorList>
            <person name="Goeker M."/>
        </authorList>
    </citation>
    <scope>NUCLEOTIDE SEQUENCE [LARGE SCALE GENOMIC DNA]</scope>
    <source>
        <strain evidence="2 3">DSM 19013</strain>
    </source>
</reference>
<comment type="caution">
    <text evidence="2">The sequence shown here is derived from an EMBL/GenBank/DDBJ whole genome shotgun (WGS) entry which is preliminary data.</text>
</comment>
<dbReference type="Proteomes" id="UP001231124">
    <property type="component" value="Unassembled WGS sequence"/>
</dbReference>
<keyword evidence="3" id="KW-1185">Reference proteome</keyword>
<organism evidence="2 3">
    <name type="scientific">Methylobacterium aerolatum</name>
    <dbReference type="NCBI Taxonomy" id="418708"/>
    <lineage>
        <taxon>Bacteria</taxon>
        <taxon>Pseudomonadati</taxon>
        <taxon>Pseudomonadota</taxon>
        <taxon>Alphaproteobacteria</taxon>
        <taxon>Hyphomicrobiales</taxon>
        <taxon>Methylobacteriaceae</taxon>
        <taxon>Methylobacterium</taxon>
    </lineage>
</organism>
<feature type="transmembrane region" description="Helical" evidence="1">
    <location>
        <begin position="58"/>
        <end position="78"/>
    </location>
</feature>
<protein>
    <recommendedName>
        <fullName evidence="4">DUF2798 domain-containing protein</fullName>
    </recommendedName>
</protein>
<evidence type="ECO:0000313" key="3">
    <source>
        <dbReference type="Proteomes" id="UP001231124"/>
    </source>
</evidence>
<dbReference type="RefSeq" id="WP_238201208.1">
    <property type="nucleotide sequence ID" value="NZ_BPQE01000002.1"/>
</dbReference>
<sequence length="92" mass="10241">MASKTFFPSLFPLRKLPARWAGFIMPLTLSVMMTSVISFVVTALGFGLTVELLHRWPLAWGTSWIVAFPTLLLVLPLVRRFVALVVDLPGGR</sequence>
<feature type="transmembrane region" description="Helical" evidence="1">
    <location>
        <begin position="20"/>
        <end position="46"/>
    </location>
</feature>
<evidence type="ECO:0008006" key="4">
    <source>
        <dbReference type="Google" id="ProtNLM"/>
    </source>
</evidence>
<keyword evidence="1" id="KW-0812">Transmembrane</keyword>
<accession>A0ABU0HVS6</accession>
<keyword evidence="1" id="KW-1133">Transmembrane helix</keyword>
<evidence type="ECO:0000256" key="1">
    <source>
        <dbReference type="SAM" id="Phobius"/>
    </source>
</evidence>
<dbReference type="EMBL" id="JAUSVP010000002">
    <property type="protein sequence ID" value="MDQ0446433.1"/>
    <property type="molecule type" value="Genomic_DNA"/>
</dbReference>
<name>A0ABU0HVS6_9HYPH</name>
<keyword evidence="1" id="KW-0472">Membrane</keyword>
<dbReference type="InterPro" id="IPR021529">
    <property type="entry name" value="DUF2798"/>
</dbReference>
<dbReference type="Pfam" id="PF11391">
    <property type="entry name" value="DUF2798"/>
    <property type="match status" value="1"/>
</dbReference>
<proteinExistence type="predicted"/>
<evidence type="ECO:0000313" key="2">
    <source>
        <dbReference type="EMBL" id="MDQ0446433.1"/>
    </source>
</evidence>
<gene>
    <name evidence="2" type="ORF">QO012_000922</name>
</gene>